<evidence type="ECO:0000259" key="13">
    <source>
        <dbReference type="PROSITE" id="PS51192"/>
    </source>
</evidence>
<reference evidence="15" key="1">
    <citation type="journal article" date="2021" name="PeerJ">
        <title>Extensive microbial diversity within the chicken gut microbiome revealed by metagenomics and culture.</title>
        <authorList>
            <person name="Gilroy R."/>
            <person name="Ravi A."/>
            <person name="Getino M."/>
            <person name="Pursley I."/>
            <person name="Horton D.L."/>
            <person name="Alikhan N.F."/>
            <person name="Baker D."/>
            <person name="Gharbi K."/>
            <person name="Hall N."/>
            <person name="Watson M."/>
            <person name="Adriaenssens E.M."/>
            <person name="Foster-Nyarko E."/>
            <person name="Jarju S."/>
            <person name="Secka A."/>
            <person name="Antonio M."/>
            <person name="Oren A."/>
            <person name="Chaudhuri R.R."/>
            <person name="La Ragione R."/>
            <person name="Hildebrand F."/>
            <person name="Pallen M.J."/>
        </authorList>
    </citation>
    <scope>NUCLEOTIDE SEQUENCE</scope>
    <source>
        <strain evidence="15">7318</strain>
    </source>
</reference>
<evidence type="ECO:0000256" key="1">
    <source>
        <dbReference type="ARBA" id="ARBA00022515"/>
    </source>
</evidence>
<dbReference type="GO" id="GO:0003677">
    <property type="term" value="F:DNA binding"/>
    <property type="evidence" value="ECO:0007669"/>
    <property type="project" value="UniProtKB-KW"/>
</dbReference>
<dbReference type="InterPro" id="IPR040498">
    <property type="entry name" value="PriA_CRR"/>
</dbReference>
<keyword evidence="4" id="KW-0547">Nucleotide-binding</keyword>
<dbReference type="CDD" id="cd18804">
    <property type="entry name" value="SF2_C_priA"/>
    <property type="match status" value="1"/>
</dbReference>
<dbReference type="FunFam" id="3.40.50.300:FF:000489">
    <property type="entry name" value="Primosome assembly protein PriA"/>
    <property type="match status" value="1"/>
</dbReference>
<dbReference type="PANTHER" id="PTHR30580">
    <property type="entry name" value="PRIMOSOMAL PROTEIN N"/>
    <property type="match status" value="1"/>
</dbReference>
<evidence type="ECO:0000256" key="3">
    <source>
        <dbReference type="ARBA" id="ARBA00022723"/>
    </source>
</evidence>
<dbReference type="Pfam" id="PF18319">
    <property type="entry name" value="Zn_ribbon_PriA"/>
    <property type="match status" value="1"/>
</dbReference>
<dbReference type="InterPro" id="IPR027417">
    <property type="entry name" value="P-loop_NTPase"/>
</dbReference>
<dbReference type="GO" id="GO:0043138">
    <property type="term" value="F:3'-5' DNA helicase activity"/>
    <property type="evidence" value="ECO:0007669"/>
    <property type="project" value="UniProtKB-EC"/>
</dbReference>
<dbReference type="Pfam" id="PF00271">
    <property type="entry name" value="Helicase_C"/>
    <property type="match status" value="1"/>
</dbReference>
<keyword evidence="7" id="KW-0862">Zinc</keyword>
<feature type="domain" description="Helicase ATP-binding" evidence="13">
    <location>
        <begin position="153"/>
        <end position="319"/>
    </location>
</feature>
<evidence type="ECO:0000256" key="10">
    <source>
        <dbReference type="ARBA" id="ARBA00023235"/>
    </source>
</evidence>
<dbReference type="GO" id="GO:0016787">
    <property type="term" value="F:hydrolase activity"/>
    <property type="evidence" value="ECO:0007669"/>
    <property type="project" value="UniProtKB-KW"/>
</dbReference>
<dbReference type="InterPro" id="IPR005259">
    <property type="entry name" value="PriA"/>
</dbReference>
<dbReference type="Pfam" id="PF18074">
    <property type="entry name" value="PriA_C"/>
    <property type="match status" value="1"/>
</dbReference>
<dbReference type="PANTHER" id="PTHR30580:SF0">
    <property type="entry name" value="PRIMOSOMAL PROTEIN N"/>
    <property type="match status" value="1"/>
</dbReference>
<dbReference type="HAMAP" id="MF_00983">
    <property type="entry name" value="PriA"/>
    <property type="match status" value="1"/>
</dbReference>
<dbReference type="Proteomes" id="UP000780768">
    <property type="component" value="Unassembled WGS sequence"/>
</dbReference>
<evidence type="ECO:0000256" key="9">
    <source>
        <dbReference type="ARBA" id="ARBA00023125"/>
    </source>
</evidence>
<keyword evidence="1" id="KW-0639">Primosome</keyword>
<comment type="catalytic activity">
    <reaction evidence="12">
        <text>ATP + H2O = ADP + phosphate + H(+)</text>
        <dbReference type="Rhea" id="RHEA:13065"/>
        <dbReference type="ChEBI" id="CHEBI:15377"/>
        <dbReference type="ChEBI" id="CHEBI:15378"/>
        <dbReference type="ChEBI" id="CHEBI:30616"/>
        <dbReference type="ChEBI" id="CHEBI:43474"/>
        <dbReference type="ChEBI" id="CHEBI:456216"/>
        <dbReference type="EC" id="5.6.2.4"/>
    </reaction>
</comment>
<dbReference type="GO" id="GO:1990077">
    <property type="term" value="C:primosome complex"/>
    <property type="evidence" value="ECO:0007669"/>
    <property type="project" value="UniProtKB-KW"/>
</dbReference>
<dbReference type="InterPro" id="IPR006935">
    <property type="entry name" value="Helicase/UvrB_N"/>
</dbReference>
<dbReference type="AlphaFoldDB" id="A0A921L7R6"/>
<evidence type="ECO:0000256" key="11">
    <source>
        <dbReference type="ARBA" id="ARBA00034808"/>
    </source>
</evidence>
<evidence type="ECO:0000313" key="16">
    <source>
        <dbReference type="Proteomes" id="UP000780768"/>
    </source>
</evidence>
<dbReference type="EMBL" id="DYVR01000163">
    <property type="protein sequence ID" value="HJF85185.1"/>
    <property type="molecule type" value="Genomic_DNA"/>
</dbReference>
<comment type="caution">
    <text evidence="15">The sequence shown here is derived from an EMBL/GenBank/DDBJ whole genome shotgun (WGS) entry which is preliminary data.</text>
</comment>
<evidence type="ECO:0000313" key="15">
    <source>
        <dbReference type="EMBL" id="HJF85185.1"/>
    </source>
</evidence>
<evidence type="ECO:0000256" key="5">
    <source>
        <dbReference type="ARBA" id="ARBA00022801"/>
    </source>
</evidence>
<dbReference type="PROSITE" id="PS51192">
    <property type="entry name" value="HELICASE_ATP_BIND_1"/>
    <property type="match status" value="1"/>
</dbReference>
<keyword evidence="5" id="KW-0378">Hydrolase</keyword>
<dbReference type="CDD" id="cd17929">
    <property type="entry name" value="DEXHc_priA"/>
    <property type="match status" value="1"/>
</dbReference>
<keyword evidence="9" id="KW-0238">DNA-binding</keyword>
<sequence length="669" mass="76130">QLLAYLKAYKNADLLTLRRSFGAGENFTADLEKLIAKNYVTRSYIYHSQAKKIYVEYAVLNAAVDETVLDTLKRKPAQKKALLYLNEIKESSAYDLKQHGISAAALKALAELGYIRLEKRQKLRDSYKNMLTAKAAKRTLTPEQQNALNIMKEKIGQGQKKFLLFGVTGSGKTQIYIETALKVRADGRQVLILVPEIVLTGQLVMSFKQYFADDVAVIHSKLSVNERNDTFWRIRTGQAGIVIGARSALFAPFDNLGLIVMDEEHDASYKQDESPRYHAHDVAEKMAQIYDAIFLLGSATPSLESFYKAQNGEYTLLTMRDRIDNIPMPYIEGVDMREELKSGNRKILSRKLQELIEATLAKKQQLIIMLNRRGFSTFVMCRSCGHVIKCPQCNLPLVYHRRGVLQCHHCDITEPVPDVCPNCQSRYIKFFGSGTEKLEEELAQVFPQARIIRLDRDTTGRKFAHQDILKQFKAGLYDILLGTQMVAKGHDIPSVTGVGIISADSSLNLPDFRASERTFALITQTAGRAGRGHEQGHVVLQTYNLEHYAVQCGMKQDYLSFYQEEMQMRKMLYYPPFCHLIKLTFQNEIEEKALKAASDLKTQVEQYFNNMNIKIMGPAPALVAKFKDIYRFNLLIKTDDLEIVNKFLRQKKIDTDKNITIDINPINTN</sequence>
<dbReference type="GO" id="GO:0046872">
    <property type="term" value="F:metal ion binding"/>
    <property type="evidence" value="ECO:0007669"/>
    <property type="project" value="UniProtKB-KW"/>
</dbReference>
<evidence type="ECO:0000256" key="12">
    <source>
        <dbReference type="ARBA" id="ARBA00048988"/>
    </source>
</evidence>
<gene>
    <name evidence="15" type="primary">priA</name>
    <name evidence="15" type="ORF">K8V65_05955</name>
</gene>
<dbReference type="PROSITE" id="PS51194">
    <property type="entry name" value="HELICASE_CTER"/>
    <property type="match status" value="1"/>
</dbReference>
<dbReference type="GO" id="GO:0005524">
    <property type="term" value="F:ATP binding"/>
    <property type="evidence" value="ECO:0007669"/>
    <property type="project" value="UniProtKB-KW"/>
</dbReference>
<dbReference type="InterPro" id="IPR014001">
    <property type="entry name" value="Helicase_ATP-bd"/>
</dbReference>
<feature type="non-terminal residue" evidence="15">
    <location>
        <position position="1"/>
    </location>
</feature>
<dbReference type="SMART" id="SM00490">
    <property type="entry name" value="HELICc"/>
    <property type="match status" value="1"/>
</dbReference>
<proteinExistence type="inferred from homology"/>
<dbReference type="InterPro" id="IPR041236">
    <property type="entry name" value="PriA_C"/>
</dbReference>
<evidence type="ECO:0000256" key="2">
    <source>
        <dbReference type="ARBA" id="ARBA00022705"/>
    </source>
</evidence>
<dbReference type="EC" id="5.6.2.4" evidence="11"/>
<evidence type="ECO:0000256" key="6">
    <source>
        <dbReference type="ARBA" id="ARBA00022806"/>
    </source>
</evidence>
<keyword evidence="3" id="KW-0479">Metal-binding</keyword>
<feature type="domain" description="Helicase C-terminal" evidence="14">
    <location>
        <begin position="415"/>
        <end position="572"/>
    </location>
</feature>
<dbReference type="Pfam" id="PF04851">
    <property type="entry name" value="ResIII"/>
    <property type="match status" value="1"/>
</dbReference>
<keyword evidence="8" id="KW-0067">ATP-binding</keyword>
<keyword evidence="2" id="KW-0235">DNA replication</keyword>
<dbReference type="Gene3D" id="3.40.50.300">
    <property type="entry name" value="P-loop containing nucleotide triphosphate hydrolases"/>
    <property type="match status" value="2"/>
</dbReference>
<dbReference type="GO" id="GO:0006302">
    <property type="term" value="P:double-strand break repair"/>
    <property type="evidence" value="ECO:0007669"/>
    <property type="project" value="InterPro"/>
</dbReference>
<dbReference type="NCBIfam" id="TIGR00595">
    <property type="entry name" value="priA"/>
    <property type="match status" value="1"/>
</dbReference>
<evidence type="ECO:0000256" key="4">
    <source>
        <dbReference type="ARBA" id="ARBA00022741"/>
    </source>
</evidence>
<protein>
    <recommendedName>
        <fullName evidence="11">DNA 3'-5' helicase</fullName>
        <ecNumber evidence="11">5.6.2.4</ecNumber>
    </recommendedName>
</protein>
<keyword evidence="6" id="KW-0347">Helicase</keyword>
<evidence type="ECO:0000256" key="8">
    <source>
        <dbReference type="ARBA" id="ARBA00022840"/>
    </source>
</evidence>
<dbReference type="GO" id="GO:0006310">
    <property type="term" value="P:DNA recombination"/>
    <property type="evidence" value="ECO:0007669"/>
    <property type="project" value="InterPro"/>
</dbReference>
<evidence type="ECO:0000256" key="7">
    <source>
        <dbReference type="ARBA" id="ARBA00022833"/>
    </source>
</evidence>
<dbReference type="SUPFAM" id="SSF52540">
    <property type="entry name" value="P-loop containing nucleoside triphosphate hydrolases"/>
    <property type="match status" value="2"/>
</dbReference>
<name>A0A921L7R6_9FIRM</name>
<dbReference type="SMART" id="SM00487">
    <property type="entry name" value="DEXDc"/>
    <property type="match status" value="1"/>
</dbReference>
<keyword evidence="10" id="KW-0413">Isomerase</keyword>
<reference evidence="15" key="2">
    <citation type="submission" date="2021-09" db="EMBL/GenBank/DDBJ databases">
        <authorList>
            <person name="Gilroy R."/>
        </authorList>
    </citation>
    <scope>NUCLEOTIDE SEQUENCE</scope>
    <source>
        <strain evidence="15">7318</strain>
    </source>
</reference>
<dbReference type="GO" id="GO:0006269">
    <property type="term" value="P:DNA replication, synthesis of primer"/>
    <property type="evidence" value="ECO:0007669"/>
    <property type="project" value="UniProtKB-KW"/>
</dbReference>
<dbReference type="InterPro" id="IPR001650">
    <property type="entry name" value="Helicase_C-like"/>
</dbReference>
<evidence type="ECO:0000259" key="14">
    <source>
        <dbReference type="PROSITE" id="PS51194"/>
    </source>
</evidence>
<accession>A0A921L7R6</accession>
<dbReference type="GO" id="GO:0006270">
    <property type="term" value="P:DNA replication initiation"/>
    <property type="evidence" value="ECO:0007669"/>
    <property type="project" value="TreeGrafter"/>
</dbReference>
<organism evidence="15 16">
    <name type="scientific">Megamonas hypermegale</name>
    <dbReference type="NCBI Taxonomy" id="158847"/>
    <lineage>
        <taxon>Bacteria</taxon>
        <taxon>Bacillati</taxon>
        <taxon>Bacillota</taxon>
        <taxon>Negativicutes</taxon>
        <taxon>Selenomonadales</taxon>
        <taxon>Selenomonadaceae</taxon>
        <taxon>Megamonas</taxon>
    </lineage>
</organism>